<dbReference type="KEGG" id="ncb:C0V82_16285"/>
<dbReference type="Proteomes" id="UP000234752">
    <property type="component" value="Chromosome eg_2"/>
</dbReference>
<dbReference type="RefSeq" id="WP_102113541.1">
    <property type="nucleotide sequence ID" value="NZ_BMGN01000012.1"/>
</dbReference>
<proteinExistence type="predicted"/>
<organism evidence="1 2">
    <name type="scientific">Niveispirillum cyanobacteriorum</name>
    <dbReference type="NCBI Taxonomy" id="1612173"/>
    <lineage>
        <taxon>Bacteria</taxon>
        <taxon>Pseudomonadati</taxon>
        <taxon>Pseudomonadota</taxon>
        <taxon>Alphaproteobacteria</taxon>
        <taxon>Rhodospirillales</taxon>
        <taxon>Azospirillaceae</taxon>
        <taxon>Niveispirillum</taxon>
    </lineage>
</organism>
<dbReference type="EMBL" id="CP025612">
    <property type="protein sequence ID" value="AUN31987.1"/>
    <property type="molecule type" value="Genomic_DNA"/>
</dbReference>
<dbReference type="AlphaFoldDB" id="A0A2K9NFY6"/>
<accession>A0A2K9NFY6</accession>
<protein>
    <submittedName>
        <fullName evidence="1">Uncharacterized protein</fullName>
    </submittedName>
</protein>
<name>A0A2K9NFY6_9PROT</name>
<keyword evidence="2" id="KW-1185">Reference proteome</keyword>
<evidence type="ECO:0000313" key="1">
    <source>
        <dbReference type="EMBL" id="AUN31987.1"/>
    </source>
</evidence>
<sequence>MNIRKVDPLGTGVHVTALPDGRIKLEVWAEDRPPQDDPDVYSLTIPQALELTSKLPVAVRNTLKGLVG</sequence>
<evidence type="ECO:0000313" key="2">
    <source>
        <dbReference type="Proteomes" id="UP000234752"/>
    </source>
</evidence>
<gene>
    <name evidence="1" type="ORF">C0V82_16285</name>
</gene>
<reference evidence="1 2" key="1">
    <citation type="submission" date="2017-12" db="EMBL/GenBank/DDBJ databases">
        <title>Genomes of bacteria within cyanobacterial aggregates.</title>
        <authorList>
            <person name="Cai H."/>
        </authorList>
    </citation>
    <scope>NUCLEOTIDE SEQUENCE [LARGE SCALE GENOMIC DNA]</scope>
    <source>
        <strain evidence="1 2">TH16</strain>
    </source>
</reference>